<feature type="non-terminal residue" evidence="2">
    <location>
        <position position="1"/>
    </location>
</feature>
<dbReference type="AlphaFoldDB" id="A0AAV4T0Y8"/>
<sequence>SSSSLVCTIGGLDAQSLWLAAKRAKRLQSRPGGYRYYDTDRSVCDRRPCDMMGIDYRESRASLGLPSEESEAEKERLAKPVCIVVLSEEALQADSAEEDLEVDQTALQRDAHLQEGLRGGGPEEEEGQGGEARHQDRSGSKSCCPLLCFF</sequence>
<evidence type="ECO:0000256" key="1">
    <source>
        <dbReference type="SAM" id="MobiDB-lite"/>
    </source>
</evidence>
<reference evidence="2 3" key="1">
    <citation type="submission" date="2021-06" db="EMBL/GenBank/DDBJ databases">
        <title>Caerostris extrusa draft genome.</title>
        <authorList>
            <person name="Kono N."/>
            <person name="Arakawa K."/>
        </authorList>
    </citation>
    <scope>NUCLEOTIDE SEQUENCE [LARGE SCALE GENOMIC DNA]</scope>
</reference>
<dbReference type="EMBL" id="BPLR01010379">
    <property type="protein sequence ID" value="GIY38936.1"/>
    <property type="molecule type" value="Genomic_DNA"/>
</dbReference>
<evidence type="ECO:0000313" key="2">
    <source>
        <dbReference type="EMBL" id="GIY38936.1"/>
    </source>
</evidence>
<protein>
    <submittedName>
        <fullName evidence="2">Uncharacterized protein</fullName>
    </submittedName>
</protein>
<name>A0AAV4T0Y8_CAEEX</name>
<evidence type="ECO:0000313" key="3">
    <source>
        <dbReference type="Proteomes" id="UP001054945"/>
    </source>
</evidence>
<accession>A0AAV4T0Y8</accession>
<comment type="caution">
    <text evidence="2">The sequence shown here is derived from an EMBL/GenBank/DDBJ whole genome shotgun (WGS) entry which is preliminary data.</text>
</comment>
<feature type="region of interest" description="Disordered" evidence="1">
    <location>
        <begin position="108"/>
        <end position="141"/>
    </location>
</feature>
<keyword evidence="3" id="KW-1185">Reference proteome</keyword>
<gene>
    <name evidence="2" type="ORF">CEXT_65101</name>
</gene>
<dbReference type="Proteomes" id="UP001054945">
    <property type="component" value="Unassembled WGS sequence"/>
</dbReference>
<proteinExistence type="predicted"/>
<organism evidence="2 3">
    <name type="scientific">Caerostris extrusa</name>
    <name type="common">Bark spider</name>
    <name type="synonym">Caerostris bankana</name>
    <dbReference type="NCBI Taxonomy" id="172846"/>
    <lineage>
        <taxon>Eukaryota</taxon>
        <taxon>Metazoa</taxon>
        <taxon>Ecdysozoa</taxon>
        <taxon>Arthropoda</taxon>
        <taxon>Chelicerata</taxon>
        <taxon>Arachnida</taxon>
        <taxon>Araneae</taxon>
        <taxon>Araneomorphae</taxon>
        <taxon>Entelegynae</taxon>
        <taxon>Araneoidea</taxon>
        <taxon>Araneidae</taxon>
        <taxon>Caerostris</taxon>
    </lineage>
</organism>